<dbReference type="EMBL" id="FOTQ01000001">
    <property type="protein sequence ID" value="SFL79270.1"/>
    <property type="molecule type" value="Genomic_DNA"/>
</dbReference>
<dbReference type="Pfam" id="PF00156">
    <property type="entry name" value="Pribosyltran"/>
    <property type="match status" value="1"/>
</dbReference>
<name>A0A1I4KKG1_9RHOB</name>
<accession>A0A1I4KKG1</accession>
<dbReference type="Gene3D" id="3.40.50.2020">
    <property type="match status" value="1"/>
</dbReference>
<dbReference type="PANTHER" id="PTHR47505:SF1">
    <property type="entry name" value="DNA UTILIZATION PROTEIN YHGH"/>
    <property type="match status" value="1"/>
</dbReference>
<reference evidence="3 4" key="1">
    <citation type="submission" date="2016-10" db="EMBL/GenBank/DDBJ databases">
        <authorList>
            <person name="de Groot N.N."/>
        </authorList>
    </citation>
    <scope>NUCLEOTIDE SEQUENCE [LARGE SCALE GENOMIC DNA]</scope>
    <source>
        <strain evidence="3 4">DSM 15283</strain>
    </source>
</reference>
<dbReference type="InterPro" id="IPR000836">
    <property type="entry name" value="PRTase_dom"/>
</dbReference>
<protein>
    <submittedName>
        <fullName evidence="3">Phosphoribosyl transferase domain-containing protein</fullName>
    </submittedName>
</protein>
<dbReference type="InterPro" id="IPR029057">
    <property type="entry name" value="PRTase-like"/>
</dbReference>
<sequence length="139" mass="15414">MPAAKWMSAAVRPILRKDMLVAPVPLHWRRMLARRFNQSALLAKALAEDLALECCPDLLVRPHHRQSTEGLGFRERFDSLSGAIEPHPRRRHRVAGRAILLVDDVMTSGATLSAATHACLAARAREVHVMTLARVAKDA</sequence>
<evidence type="ECO:0000313" key="4">
    <source>
        <dbReference type="Proteomes" id="UP000199144"/>
    </source>
</evidence>
<organism evidence="3 4">
    <name type="scientific">Shimia aestuarii</name>
    <dbReference type="NCBI Taxonomy" id="254406"/>
    <lineage>
        <taxon>Bacteria</taxon>
        <taxon>Pseudomonadati</taxon>
        <taxon>Pseudomonadota</taxon>
        <taxon>Alphaproteobacteria</taxon>
        <taxon>Rhodobacterales</taxon>
        <taxon>Roseobacteraceae</taxon>
    </lineage>
</organism>
<evidence type="ECO:0000313" key="3">
    <source>
        <dbReference type="EMBL" id="SFL79270.1"/>
    </source>
</evidence>
<evidence type="ECO:0000259" key="2">
    <source>
        <dbReference type="Pfam" id="PF00156"/>
    </source>
</evidence>
<dbReference type="SUPFAM" id="SSF53271">
    <property type="entry name" value="PRTase-like"/>
    <property type="match status" value="1"/>
</dbReference>
<dbReference type="CDD" id="cd06223">
    <property type="entry name" value="PRTases_typeI"/>
    <property type="match status" value="1"/>
</dbReference>
<dbReference type="RefSeq" id="WP_341350626.1">
    <property type="nucleotide sequence ID" value="NZ_FOTQ01000001.1"/>
</dbReference>
<proteinExistence type="inferred from homology"/>
<dbReference type="InterPro" id="IPR051910">
    <property type="entry name" value="ComF/GntX_DNA_util-trans"/>
</dbReference>
<dbReference type="Proteomes" id="UP000199144">
    <property type="component" value="Unassembled WGS sequence"/>
</dbReference>
<dbReference type="PANTHER" id="PTHR47505">
    <property type="entry name" value="DNA UTILIZATION PROTEIN YHGH"/>
    <property type="match status" value="1"/>
</dbReference>
<keyword evidence="3" id="KW-0808">Transferase</keyword>
<comment type="similarity">
    <text evidence="1">Belongs to the ComF/GntX family.</text>
</comment>
<feature type="domain" description="Phosphoribosyltransferase" evidence="2">
    <location>
        <begin position="79"/>
        <end position="136"/>
    </location>
</feature>
<dbReference type="GO" id="GO:0016740">
    <property type="term" value="F:transferase activity"/>
    <property type="evidence" value="ECO:0007669"/>
    <property type="project" value="UniProtKB-KW"/>
</dbReference>
<gene>
    <name evidence="3" type="ORF">SAMN04488042_1011526</name>
</gene>
<evidence type="ECO:0000256" key="1">
    <source>
        <dbReference type="ARBA" id="ARBA00008007"/>
    </source>
</evidence>
<dbReference type="STRING" id="254406.SAMN04488042_1011526"/>
<dbReference type="AlphaFoldDB" id="A0A1I4KKG1"/>
<keyword evidence="4" id="KW-1185">Reference proteome</keyword>